<keyword evidence="2" id="KW-1185">Reference proteome</keyword>
<gene>
    <name evidence="1" type="ordered locus">PUV_17340</name>
</gene>
<evidence type="ECO:0000313" key="2">
    <source>
        <dbReference type="Proteomes" id="UP000000495"/>
    </source>
</evidence>
<dbReference type="AlphaFoldDB" id="F8KWX5"/>
<proteinExistence type="predicted"/>
<protein>
    <submittedName>
        <fullName evidence="1">Uncharacterized protein</fullName>
    </submittedName>
</protein>
<dbReference type="KEGG" id="puv:PUV_17340"/>
<accession>F8KWX5</accession>
<reference key="1">
    <citation type="journal article" date="2011" name="Mol. Biol. Evol.">
        <title>Unity in variety -- the pan-genome of the Chlamydiae.</title>
        <authorList>
            <person name="Collingro A."/>
            <person name="Tischler P."/>
            <person name="Weinmaier T."/>
            <person name="Penz T."/>
            <person name="Heinz E."/>
            <person name="Brunham R.C."/>
            <person name="Read T.D."/>
            <person name="Bavoil P.M."/>
            <person name="Sachse K."/>
            <person name="Kahane S."/>
            <person name="Friedman M.G."/>
            <person name="Rattei T."/>
            <person name="Myers G.S.A."/>
            <person name="Horn M."/>
        </authorList>
    </citation>
    <scope>NUCLEOTIDE SEQUENCE</scope>
    <source>
        <strain>UV7</strain>
    </source>
</reference>
<dbReference type="HOGENOM" id="CLU_3346857_0_0_0"/>
<dbReference type="EMBL" id="FR872580">
    <property type="protein sequence ID" value="CCB86684.1"/>
    <property type="molecule type" value="Genomic_DNA"/>
</dbReference>
<sequence length="37" mass="4296">MLIKNSFDLLIKTFNHTSLREINTSLKSEIDYLNGIL</sequence>
<evidence type="ECO:0000313" key="1">
    <source>
        <dbReference type="EMBL" id="CCB86684.1"/>
    </source>
</evidence>
<dbReference type="Proteomes" id="UP000000495">
    <property type="component" value="Chromosome"/>
</dbReference>
<name>F8KWX5_PARAV</name>
<organism evidence="1 2">
    <name type="scientific">Parachlamydia acanthamoebae (strain UV7)</name>
    <dbReference type="NCBI Taxonomy" id="765952"/>
    <lineage>
        <taxon>Bacteria</taxon>
        <taxon>Pseudomonadati</taxon>
        <taxon>Chlamydiota</taxon>
        <taxon>Chlamydiia</taxon>
        <taxon>Parachlamydiales</taxon>
        <taxon>Parachlamydiaceae</taxon>
        <taxon>Parachlamydia</taxon>
    </lineage>
</organism>
<reference evidence="1 2" key="2">
    <citation type="journal article" date="2011" name="Mol. Biol. Evol.">
        <title>Unity in variety--the pan-genome of the Chlamydiae.</title>
        <authorList>
            <person name="Collingro A."/>
            <person name="Tischler P."/>
            <person name="Weinmaier T."/>
            <person name="Penz T."/>
            <person name="Heinz E."/>
            <person name="Brunham R.C."/>
            <person name="Read T.D."/>
            <person name="Bavoil P.M."/>
            <person name="Sachse K."/>
            <person name="Kahane S."/>
            <person name="Friedman M.G."/>
            <person name="Rattei T."/>
            <person name="Myers G.S."/>
            <person name="Horn M."/>
        </authorList>
    </citation>
    <scope>NUCLEOTIDE SEQUENCE [LARGE SCALE GENOMIC DNA]</scope>
    <source>
        <strain evidence="2">UV7</strain>
    </source>
</reference>